<dbReference type="GO" id="GO:0008324">
    <property type="term" value="F:monoatomic cation transmembrane transporter activity"/>
    <property type="evidence" value="ECO:0007669"/>
    <property type="project" value="InterPro"/>
</dbReference>
<evidence type="ECO:0000256" key="5">
    <source>
        <dbReference type="ARBA" id="ARBA00022989"/>
    </source>
</evidence>
<dbReference type="PANTHER" id="PTHR34584:SF1">
    <property type="entry name" value="NA(+)_H(+) ANTIPORTER SUBUNIT E1"/>
    <property type="match status" value="1"/>
</dbReference>
<evidence type="ECO:0000256" key="6">
    <source>
        <dbReference type="ARBA" id="ARBA00023136"/>
    </source>
</evidence>
<dbReference type="InterPro" id="IPR002758">
    <property type="entry name" value="Cation_antiport_E"/>
</dbReference>
<comment type="subcellular location">
    <subcellularLocation>
        <location evidence="1">Cell membrane</location>
        <topology evidence="1">Multi-pass membrane protein</topology>
    </subcellularLocation>
</comment>
<name>A0A6N7VQU6_9ACTO</name>
<keyword evidence="4 7" id="KW-0812">Transmembrane</keyword>
<sequence>MRKRVRTIVGKNPAAYPRFSLIFSLWLLFIWFAAFGDFSWVSLIGGTAIAIAIQWLFPLPHQSKTWHVRVVPLAWLVVRFLWDMAKAGLHVAYLVIFSPPRKDGIVECQVRSVNPVYISILVAMTSLIPGTIVVQVDRPHRRIFLHVLDMEYQGGIAGVREATAAQETRILRALAPNSVLSETGLKERRHDGRSN</sequence>
<protein>
    <recommendedName>
        <fullName evidence="10">Na+/H+ antiporter subunit E</fullName>
    </recommendedName>
</protein>
<keyword evidence="6 7" id="KW-0472">Membrane</keyword>
<keyword evidence="5 7" id="KW-1133">Transmembrane helix</keyword>
<feature type="transmembrane region" description="Helical" evidence="7">
    <location>
        <begin position="40"/>
        <end position="58"/>
    </location>
</feature>
<evidence type="ECO:0000313" key="8">
    <source>
        <dbReference type="EMBL" id="MSS84104.1"/>
    </source>
</evidence>
<keyword evidence="9" id="KW-1185">Reference proteome</keyword>
<evidence type="ECO:0008006" key="10">
    <source>
        <dbReference type="Google" id="ProtNLM"/>
    </source>
</evidence>
<organism evidence="8 9">
    <name type="scientific">Scrofimicrobium canadense</name>
    <dbReference type="NCBI Taxonomy" id="2652290"/>
    <lineage>
        <taxon>Bacteria</taxon>
        <taxon>Bacillati</taxon>
        <taxon>Actinomycetota</taxon>
        <taxon>Actinomycetes</taxon>
        <taxon>Actinomycetales</taxon>
        <taxon>Actinomycetaceae</taxon>
        <taxon>Scrofimicrobium</taxon>
    </lineage>
</organism>
<dbReference type="Proteomes" id="UP000470875">
    <property type="component" value="Unassembled WGS sequence"/>
</dbReference>
<evidence type="ECO:0000256" key="7">
    <source>
        <dbReference type="SAM" id="Phobius"/>
    </source>
</evidence>
<dbReference type="PANTHER" id="PTHR34584">
    <property type="entry name" value="NA(+)/H(+) ANTIPORTER SUBUNIT E1"/>
    <property type="match status" value="1"/>
</dbReference>
<dbReference type="GO" id="GO:0005886">
    <property type="term" value="C:plasma membrane"/>
    <property type="evidence" value="ECO:0007669"/>
    <property type="project" value="UniProtKB-SubCell"/>
</dbReference>
<gene>
    <name evidence="8" type="ORF">FYJ24_04845</name>
</gene>
<accession>A0A6N7VQU6</accession>
<evidence type="ECO:0000256" key="2">
    <source>
        <dbReference type="ARBA" id="ARBA00006228"/>
    </source>
</evidence>
<evidence type="ECO:0000256" key="1">
    <source>
        <dbReference type="ARBA" id="ARBA00004651"/>
    </source>
</evidence>
<feature type="transmembrane region" description="Helical" evidence="7">
    <location>
        <begin position="15"/>
        <end position="34"/>
    </location>
</feature>
<reference evidence="8 9" key="1">
    <citation type="submission" date="2019-08" db="EMBL/GenBank/DDBJ databases">
        <title>In-depth cultivation of the pig gut microbiome towards novel bacterial diversity and tailored functional studies.</title>
        <authorList>
            <person name="Wylensek D."/>
            <person name="Hitch T.C.A."/>
            <person name="Clavel T."/>
        </authorList>
    </citation>
    <scope>NUCLEOTIDE SEQUENCE [LARGE SCALE GENOMIC DNA]</scope>
    <source>
        <strain evidence="8 9">WB03_NA08</strain>
    </source>
</reference>
<dbReference type="Pfam" id="PF01899">
    <property type="entry name" value="MNHE"/>
    <property type="match status" value="1"/>
</dbReference>
<comment type="similarity">
    <text evidence="2">Belongs to the CPA3 antiporters (TC 2.A.63) subunit E family.</text>
</comment>
<dbReference type="RefSeq" id="WP_154544155.1">
    <property type="nucleotide sequence ID" value="NZ_VULO01000005.1"/>
</dbReference>
<feature type="transmembrane region" description="Helical" evidence="7">
    <location>
        <begin position="70"/>
        <end position="96"/>
    </location>
</feature>
<evidence type="ECO:0000256" key="4">
    <source>
        <dbReference type="ARBA" id="ARBA00022692"/>
    </source>
</evidence>
<keyword evidence="3" id="KW-1003">Cell membrane</keyword>
<comment type="caution">
    <text evidence="8">The sequence shown here is derived from an EMBL/GenBank/DDBJ whole genome shotgun (WGS) entry which is preliminary data.</text>
</comment>
<feature type="transmembrane region" description="Helical" evidence="7">
    <location>
        <begin position="116"/>
        <end position="136"/>
    </location>
</feature>
<dbReference type="EMBL" id="VULO01000005">
    <property type="protein sequence ID" value="MSS84104.1"/>
    <property type="molecule type" value="Genomic_DNA"/>
</dbReference>
<evidence type="ECO:0000313" key="9">
    <source>
        <dbReference type="Proteomes" id="UP000470875"/>
    </source>
</evidence>
<proteinExistence type="inferred from homology"/>
<dbReference type="AlphaFoldDB" id="A0A6N7VQU6"/>
<evidence type="ECO:0000256" key="3">
    <source>
        <dbReference type="ARBA" id="ARBA00022475"/>
    </source>
</evidence>